<dbReference type="Proteomes" id="UP000759537">
    <property type="component" value="Unassembled WGS sequence"/>
</dbReference>
<reference evidence="2" key="2">
    <citation type="journal article" date="2020" name="Nat. Commun.">
        <title>Large-scale genome sequencing of mycorrhizal fungi provides insights into the early evolution of symbiotic traits.</title>
        <authorList>
            <person name="Miyauchi S."/>
            <person name="Kiss E."/>
            <person name="Kuo A."/>
            <person name="Drula E."/>
            <person name="Kohler A."/>
            <person name="Sanchez-Garcia M."/>
            <person name="Morin E."/>
            <person name="Andreopoulos B."/>
            <person name="Barry K.W."/>
            <person name="Bonito G."/>
            <person name="Buee M."/>
            <person name="Carver A."/>
            <person name="Chen C."/>
            <person name="Cichocki N."/>
            <person name="Clum A."/>
            <person name="Culley D."/>
            <person name="Crous P.W."/>
            <person name="Fauchery L."/>
            <person name="Girlanda M."/>
            <person name="Hayes R.D."/>
            <person name="Keri Z."/>
            <person name="LaButti K."/>
            <person name="Lipzen A."/>
            <person name="Lombard V."/>
            <person name="Magnuson J."/>
            <person name="Maillard F."/>
            <person name="Murat C."/>
            <person name="Nolan M."/>
            <person name="Ohm R.A."/>
            <person name="Pangilinan J."/>
            <person name="Pereira M.F."/>
            <person name="Perotto S."/>
            <person name="Peter M."/>
            <person name="Pfister S."/>
            <person name="Riley R."/>
            <person name="Sitrit Y."/>
            <person name="Stielow J.B."/>
            <person name="Szollosi G."/>
            <person name="Zifcakova L."/>
            <person name="Stursova M."/>
            <person name="Spatafora J.W."/>
            <person name="Tedersoo L."/>
            <person name="Vaario L.M."/>
            <person name="Yamada A."/>
            <person name="Yan M."/>
            <person name="Wang P."/>
            <person name="Xu J."/>
            <person name="Bruns T."/>
            <person name="Baldrian P."/>
            <person name="Vilgalys R."/>
            <person name="Dunand C."/>
            <person name="Henrissat B."/>
            <person name="Grigoriev I.V."/>
            <person name="Hibbett D."/>
            <person name="Nagy L.G."/>
            <person name="Martin F.M."/>
        </authorList>
    </citation>
    <scope>NUCLEOTIDE SEQUENCE</scope>
    <source>
        <strain evidence="2">Prilba</strain>
    </source>
</reference>
<dbReference type="AlphaFoldDB" id="A0A9P5N5W8"/>
<sequence>MTLSSSTSRQQRKSMLPKPRPSSRITSSGSRRIASPSETTVTSRIARRVPSPLQLVATSYNNNGTNLITPQARSAVPHTHPATTDCNLLSLPTSEFGPRHTGAGPPSSRRIPAWSAGLTSSSYPTPEQSEASFTGTPSPEAKNMLVDVNVQYRTPPPTTSMEVKHERFFRGQEGHGRTIIIPAQQHQDTAENWDPAASAAASLLARQAHAHPPRRRPASASTALTLTLTSNGFSRVLDNNSPRDGGGGDDSIIPATLTWKKPAFTHGSVSGKENRRPTRMHVRVPPPPVVPAPAPTIPPRSVRRTVVVAQPPSRTSSSFRETSRPLVIRKQLPAHSLTAASGFSHVRSASGTSSTIPVVSSVPVGIQVLIGDIDRFAKEWTTMFDELSEDREDGLSKLDAFIRIRSSTSRPEDVGSLQRDGPAAGKGSASTNGETVQFDVTPASLARWQHKDKAMVRDAPEEDKPERDLPEVASASTTDPPRDGAHHQQRATLRNASLQLTPQASRHLPSLPEVNAYGSCCYHRPSDLRLQTNQSPITSGSHLVEMTSVREDELANLPESPWTTPRGIDSVRRNGITWQARYYPPATVPSSPPSKVVSLSPVLAPYSSSPWVNLRGPELAVHRTIINTASDAVPARASSMRGLRAIFKRTSAGLTGAHRQRAESLKERISEPRILSLGSVSISNLRDAGLTNGCAQQGTGG</sequence>
<organism evidence="2 3">
    <name type="scientific">Russula ochroleuca</name>
    <dbReference type="NCBI Taxonomy" id="152965"/>
    <lineage>
        <taxon>Eukaryota</taxon>
        <taxon>Fungi</taxon>
        <taxon>Dikarya</taxon>
        <taxon>Basidiomycota</taxon>
        <taxon>Agaricomycotina</taxon>
        <taxon>Agaricomycetes</taxon>
        <taxon>Russulales</taxon>
        <taxon>Russulaceae</taxon>
        <taxon>Russula</taxon>
    </lineage>
</organism>
<evidence type="ECO:0000256" key="1">
    <source>
        <dbReference type="SAM" id="MobiDB-lite"/>
    </source>
</evidence>
<feature type="region of interest" description="Disordered" evidence="1">
    <location>
        <begin position="1"/>
        <end position="43"/>
    </location>
</feature>
<reference evidence="2" key="1">
    <citation type="submission" date="2019-10" db="EMBL/GenBank/DDBJ databases">
        <authorList>
            <consortium name="DOE Joint Genome Institute"/>
            <person name="Kuo A."/>
            <person name="Miyauchi S."/>
            <person name="Kiss E."/>
            <person name="Drula E."/>
            <person name="Kohler A."/>
            <person name="Sanchez-Garcia M."/>
            <person name="Andreopoulos B."/>
            <person name="Barry K.W."/>
            <person name="Bonito G."/>
            <person name="Buee M."/>
            <person name="Carver A."/>
            <person name="Chen C."/>
            <person name="Cichocki N."/>
            <person name="Clum A."/>
            <person name="Culley D."/>
            <person name="Crous P.W."/>
            <person name="Fauchery L."/>
            <person name="Girlanda M."/>
            <person name="Hayes R."/>
            <person name="Keri Z."/>
            <person name="LaButti K."/>
            <person name="Lipzen A."/>
            <person name="Lombard V."/>
            <person name="Magnuson J."/>
            <person name="Maillard F."/>
            <person name="Morin E."/>
            <person name="Murat C."/>
            <person name="Nolan M."/>
            <person name="Ohm R."/>
            <person name="Pangilinan J."/>
            <person name="Pereira M."/>
            <person name="Perotto S."/>
            <person name="Peter M."/>
            <person name="Riley R."/>
            <person name="Sitrit Y."/>
            <person name="Stielow B."/>
            <person name="Szollosi G."/>
            <person name="Zifcakova L."/>
            <person name="Stursova M."/>
            <person name="Spatafora J.W."/>
            <person name="Tedersoo L."/>
            <person name="Vaario L.-M."/>
            <person name="Yamada A."/>
            <person name="Yan M."/>
            <person name="Wang P."/>
            <person name="Xu J."/>
            <person name="Bruns T."/>
            <person name="Baldrian P."/>
            <person name="Vilgalys R."/>
            <person name="Henrissat B."/>
            <person name="Grigoriev I.V."/>
            <person name="Hibbett D."/>
            <person name="Nagy L.G."/>
            <person name="Martin F.M."/>
        </authorList>
    </citation>
    <scope>NUCLEOTIDE SEQUENCE</scope>
    <source>
        <strain evidence="2">Prilba</strain>
    </source>
</reference>
<dbReference type="EMBL" id="WHVB01000001">
    <property type="protein sequence ID" value="KAF8487300.1"/>
    <property type="molecule type" value="Genomic_DNA"/>
</dbReference>
<feature type="region of interest" description="Disordered" evidence="1">
    <location>
        <begin position="90"/>
        <end position="140"/>
    </location>
</feature>
<feature type="region of interest" description="Disordered" evidence="1">
    <location>
        <begin position="264"/>
        <end position="298"/>
    </location>
</feature>
<accession>A0A9P5N5W8</accession>
<name>A0A9P5N5W8_9AGAM</name>
<feature type="region of interest" description="Disordered" evidence="1">
    <location>
        <begin position="409"/>
        <end position="490"/>
    </location>
</feature>
<feature type="compositionally biased region" description="Basic and acidic residues" evidence="1">
    <location>
        <begin position="449"/>
        <end position="470"/>
    </location>
</feature>
<feature type="compositionally biased region" description="Pro residues" evidence="1">
    <location>
        <begin position="284"/>
        <end position="298"/>
    </location>
</feature>
<dbReference type="OrthoDB" id="3262077at2759"/>
<protein>
    <submittedName>
        <fullName evidence="2">Uncharacterized protein</fullName>
    </submittedName>
</protein>
<feature type="compositionally biased region" description="Polar residues" evidence="1">
    <location>
        <begin position="117"/>
        <end position="137"/>
    </location>
</feature>
<evidence type="ECO:0000313" key="2">
    <source>
        <dbReference type="EMBL" id="KAF8487300.1"/>
    </source>
</evidence>
<proteinExistence type="predicted"/>
<feature type="compositionally biased region" description="Low complexity" evidence="1">
    <location>
        <begin position="22"/>
        <end position="35"/>
    </location>
</feature>
<keyword evidence="3" id="KW-1185">Reference proteome</keyword>
<gene>
    <name evidence="2" type="ORF">DFH94DRAFT_22311</name>
</gene>
<comment type="caution">
    <text evidence="2">The sequence shown here is derived from an EMBL/GenBank/DDBJ whole genome shotgun (WGS) entry which is preliminary data.</text>
</comment>
<evidence type="ECO:0000313" key="3">
    <source>
        <dbReference type="Proteomes" id="UP000759537"/>
    </source>
</evidence>